<keyword evidence="2" id="KW-0732">Signal</keyword>
<dbReference type="EMBL" id="JAAAMU010000003">
    <property type="protein sequence ID" value="NBC68755.1"/>
    <property type="molecule type" value="Genomic_DNA"/>
</dbReference>
<feature type="compositionally biased region" description="Gly residues" evidence="1">
    <location>
        <begin position="119"/>
        <end position="171"/>
    </location>
</feature>
<dbReference type="PROSITE" id="PS51257">
    <property type="entry name" value="PROKAR_LIPOPROTEIN"/>
    <property type="match status" value="1"/>
</dbReference>
<evidence type="ECO:0000313" key="4">
    <source>
        <dbReference type="Proteomes" id="UP000558113"/>
    </source>
</evidence>
<dbReference type="OrthoDB" id="2607865at2"/>
<feature type="chain" id="PRO_5038961989" description="DUF5666 domain-containing protein" evidence="2">
    <location>
        <begin position="21"/>
        <end position="267"/>
    </location>
</feature>
<protein>
    <recommendedName>
        <fullName evidence="5">DUF5666 domain-containing protein</fullName>
    </recommendedName>
</protein>
<organism evidence="3 4">
    <name type="scientific">Paenibacillus sacheonensis</name>
    <dbReference type="NCBI Taxonomy" id="742054"/>
    <lineage>
        <taxon>Bacteria</taxon>
        <taxon>Bacillati</taxon>
        <taxon>Bacillota</taxon>
        <taxon>Bacilli</taxon>
        <taxon>Bacillales</taxon>
        <taxon>Paenibacillaceae</taxon>
        <taxon>Paenibacillus</taxon>
    </lineage>
</organism>
<comment type="caution">
    <text evidence="3">The sequence shown here is derived from an EMBL/GenBank/DDBJ whole genome shotgun (WGS) entry which is preliminary data.</text>
</comment>
<dbReference type="RefSeq" id="WP_161695890.1">
    <property type="nucleotide sequence ID" value="NZ_JAAAMU010000003.1"/>
</dbReference>
<feature type="compositionally biased region" description="Low complexity" evidence="1">
    <location>
        <begin position="245"/>
        <end position="257"/>
    </location>
</feature>
<sequence length="267" mass="26172">MERSSIKLMAAAMIISVMLAGCGAKNDAATADNGQAAADSGQPAQTGGGNASGPQQPDRTADYFAKVVKVDGDSIVVQKSTTSPADMPSFGGGGRQGGQRPQGGEGGNSSQGDGQNAAGYGGQRGQRGGGVDGQAPGGSGGQGAGDGQAAGGTEGQTGGKQGRGRFGGGGGGFMNQMEFAADQIAVPVNADTQIVKLGRGENGMTNDAMKASDLKAGDILMVWLGPDNATAQYIRLQFNPANMSNAGNRGNAGTGNASDTGKAGNGQ</sequence>
<evidence type="ECO:0000256" key="1">
    <source>
        <dbReference type="SAM" id="MobiDB-lite"/>
    </source>
</evidence>
<feature type="signal peptide" evidence="2">
    <location>
        <begin position="1"/>
        <end position="20"/>
    </location>
</feature>
<accession>A0A7X4YLZ7</accession>
<evidence type="ECO:0000313" key="3">
    <source>
        <dbReference type="EMBL" id="NBC68755.1"/>
    </source>
</evidence>
<gene>
    <name evidence="3" type="ORF">GT003_07130</name>
</gene>
<proteinExistence type="predicted"/>
<name>A0A7X4YLZ7_9BACL</name>
<keyword evidence="4" id="KW-1185">Reference proteome</keyword>
<evidence type="ECO:0008006" key="5">
    <source>
        <dbReference type="Google" id="ProtNLM"/>
    </source>
</evidence>
<feature type="compositionally biased region" description="Gly residues" evidence="1">
    <location>
        <begin position="90"/>
        <end position="109"/>
    </location>
</feature>
<evidence type="ECO:0000256" key="2">
    <source>
        <dbReference type="SAM" id="SignalP"/>
    </source>
</evidence>
<feature type="region of interest" description="Disordered" evidence="1">
    <location>
        <begin position="31"/>
        <end position="60"/>
    </location>
</feature>
<feature type="region of interest" description="Disordered" evidence="1">
    <location>
        <begin position="245"/>
        <end position="267"/>
    </location>
</feature>
<reference evidence="3 4" key="1">
    <citation type="submission" date="2020-01" db="EMBL/GenBank/DDBJ databases">
        <title>Paenibacillus soybeanensis sp. nov. isolated from the nodules of soybean (Glycine max(L.) Merr).</title>
        <authorList>
            <person name="Wang H."/>
        </authorList>
    </citation>
    <scope>NUCLEOTIDE SEQUENCE [LARGE SCALE GENOMIC DNA]</scope>
    <source>
        <strain evidence="3 4">DSM 23054</strain>
    </source>
</reference>
<feature type="region of interest" description="Disordered" evidence="1">
    <location>
        <begin position="78"/>
        <end position="171"/>
    </location>
</feature>
<dbReference type="Proteomes" id="UP000558113">
    <property type="component" value="Unassembled WGS sequence"/>
</dbReference>
<dbReference type="AlphaFoldDB" id="A0A7X4YLZ7"/>